<evidence type="ECO:0000259" key="10">
    <source>
        <dbReference type="Pfam" id="PF00149"/>
    </source>
</evidence>
<dbReference type="PANTHER" id="PTHR10340">
    <property type="entry name" value="SPHINGOMYELIN PHOSPHODIESTERASE"/>
    <property type="match status" value="1"/>
</dbReference>
<dbReference type="OrthoDB" id="310454at2759"/>
<evidence type="ECO:0000256" key="6">
    <source>
        <dbReference type="ARBA" id="ARBA00022729"/>
    </source>
</evidence>
<feature type="domain" description="Sphingomyelin phosphodiesterase C-terminal" evidence="11">
    <location>
        <begin position="360"/>
        <end position="468"/>
    </location>
</feature>
<gene>
    <name evidence="12" type="ORF">FGO68_gene4223</name>
</gene>
<keyword evidence="6" id="KW-0732">Signal</keyword>
<evidence type="ECO:0000313" key="13">
    <source>
        <dbReference type="Proteomes" id="UP000785679"/>
    </source>
</evidence>
<dbReference type="InterPro" id="IPR029052">
    <property type="entry name" value="Metallo-depent_PP-like"/>
</dbReference>
<dbReference type="SUPFAM" id="SSF56300">
    <property type="entry name" value="Metallo-dependent phosphatases"/>
    <property type="match status" value="1"/>
</dbReference>
<comment type="similarity">
    <text evidence="3">Belongs to the acid sphingomyelinase family.</text>
</comment>
<dbReference type="GO" id="GO:0005576">
    <property type="term" value="C:extracellular region"/>
    <property type="evidence" value="ECO:0007669"/>
    <property type="project" value="UniProtKB-SubCell"/>
</dbReference>
<dbReference type="Gene3D" id="3.60.21.10">
    <property type="match status" value="1"/>
</dbReference>
<dbReference type="InterPro" id="IPR045473">
    <property type="entry name" value="ASM_C"/>
</dbReference>
<evidence type="ECO:0000256" key="9">
    <source>
        <dbReference type="ARBA" id="ARBA00023180"/>
    </source>
</evidence>
<evidence type="ECO:0000256" key="8">
    <source>
        <dbReference type="ARBA" id="ARBA00022833"/>
    </source>
</evidence>
<keyword evidence="13" id="KW-1185">Reference proteome</keyword>
<comment type="caution">
    <text evidence="12">The sequence shown here is derived from an EMBL/GenBank/DDBJ whole genome shotgun (WGS) entry which is preliminary data.</text>
</comment>
<evidence type="ECO:0000256" key="3">
    <source>
        <dbReference type="ARBA" id="ARBA00008234"/>
    </source>
</evidence>
<evidence type="ECO:0000256" key="5">
    <source>
        <dbReference type="ARBA" id="ARBA00022723"/>
    </source>
</evidence>
<keyword evidence="5" id="KW-0479">Metal-binding</keyword>
<comment type="cofactor">
    <cofactor evidence="1">
        <name>Zn(2+)</name>
        <dbReference type="ChEBI" id="CHEBI:29105"/>
    </cofactor>
</comment>
<dbReference type="AlphaFoldDB" id="A0A8J8NT07"/>
<evidence type="ECO:0000313" key="12">
    <source>
        <dbReference type="EMBL" id="TNV81151.1"/>
    </source>
</evidence>
<dbReference type="Pfam" id="PF00149">
    <property type="entry name" value="Metallophos"/>
    <property type="match status" value="1"/>
</dbReference>
<accession>A0A8J8NT07</accession>
<evidence type="ECO:0000259" key="11">
    <source>
        <dbReference type="Pfam" id="PF19272"/>
    </source>
</evidence>
<dbReference type="GO" id="GO:0016787">
    <property type="term" value="F:hydrolase activity"/>
    <property type="evidence" value="ECO:0007669"/>
    <property type="project" value="UniProtKB-KW"/>
</dbReference>
<evidence type="ECO:0000256" key="7">
    <source>
        <dbReference type="ARBA" id="ARBA00022801"/>
    </source>
</evidence>
<proteinExistence type="inferred from homology"/>
<dbReference type="EMBL" id="RRYP01006503">
    <property type="protein sequence ID" value="TNV81151.1"/>
    <property type="molecule type" value="Genomic_DNA"/>
</dbReference>
<evidence type="ECO:0000256" key="1">
    <source>
        <dbReference type="ARBA" id="ARBA00001947"/>
    </source>
</evidence>
<comment type="subcellular location">
    <subcellularLocation>
        <location evidence="2">Secreted</location>
    </subcellularLocation>
</comment>
<sequence length="505" mass="58495">MNAVTYSFLDKQYFCEHYFQICSSTKIHKVIAEDQVAELLATKPVSIQDNNYVNNLYESIKGQTGRPIIRAVHMTDPHYDRYYKESSDINCNLDMCCRHENGYPTEESRQAKKWGARTCDLPEASIRNMLQFVKTDIQPKLFFWTGDNCAHDEWSINAIDVAYSTKKITNMILEELDGMDISYYPIQGNHDVWPVNMQDFTRSNENEIINAHAKAWEPFLDRDALNQYKKYGFYSMPLKLSDGTLVGNTKVIGINTQACNTLNFFLMKNKYDPGNHLAWLEKELAKLENSGGQAIIITHLPTIKECIHGWGHRFRGILDRYQNVIRVGLYGHTHKEDIQVTRSITDNKNIGVNFFAGSLTTFKSKNPSFNVIDFDAEYMIPINIYTYYFDLELANTAGTPTWVQLHDYLSYYSLDDMRPDNIYDLATRIQASETMATQYLWDEIRRYGAKPSSCNAACRLRLFCYMTTTETLQNKLCRGALVSEFAEDIPLNVLNYWIDEWLVKF</sequence>
<evidence type="ECO:0008006" key="14">
    <source>
        <dbReference type="Google" id="ProtNLM"/>
    </source>
</evidence>
<name>A0A8J8NT07_HALGN</name>
<dbReference type="CDD" id="cd00842">
    <property type="entry name" value="MPP_ASMase"/>
    <property type="match status" value="1"/>
</dbReference>
<dbReference type="GO" id="GO:0046872">
    <property type="term" value="F:metal ion binding"/>
    <property type="evidence" value="ECO:0007669"/>
    <property type="project" value="UniProtKB-KW"/>
</dbReference>
<protein>
    <recommendedName>
        <fullName evidence="14">Sphingomyelin phosphodiesterase</fullName>
    </recommendedName>
</protein>
<evidence type="ECO:0000256" key="4">
    <source>
        <dbReference type="ARBA" id="ARBA00022525"/>
    </source>
</evidence>
<dbReference type="InterPro" id="IPR041805">
    <property type="entry name" value="ASMase/PPN1_MPP"/>
</dbReference>
<reference evidence="12" key="1">
    <citation type="submission" date="2019-06" db="EMBL/GenBank/DDBJ databases">
        <authorList>
            <person name="Zheng W."/>
        </authorList>
    </citation>
    <scope>NUCLEOTIDE SEQUENCE</scope>
    <source>
        <strain evidence="12">QDHG01</strain>
    </source>
</reference>
<organism evidence="12 13">
    <name type="scientific">Halteria grandinella</name>
    <dbReference type="NCBI Taxonomy" id="5974"/>
    <lineage>
        <taxon>Eukaryota</taxon>
        <taxon>Sar</taxon>
        <taxon>Alveolata</taxon>
        <taxon>Ciliophora</taxon>
        <taxon>Intramacronucleata</taxon>
        <taxon>Spirotrichea</taxon>
        <taxon>Stichotrichia</taxon>
        <taxon>Sporadotrichida</taxon>
        <taxon>Halteriidae</taxon>
        <taxon>Halteria</taxon>
    </lineage>
</organism>
<dbReference type="Pfam" id="PF19272">
    <property type="entry name" value="ASMase_C"/>
    <property type="match status" value="1"/>
</dbReference>
<keyword evidence="9" id="KW-0325">Glycoprotein</keyword>
<evidence type="ECO:0000256" key="2">
    <source>
        <dbReference type="ARBA" id="ARBA00004613"/>
    </source>
</evidence>
<dbReference type="Proteomes" id="UP000785679">
    <property type="component" value="Unassembled WGS sequence"/>
</dbReference>
<keyword evidence="4" id="KW-0964">Secreted</keyword>
<dbReference type="InterPro" id="IPR004843">
    <property type="entry name" value="Calcineurin-like_PHP"/>
</dbReference>
<keyword evidence="7" id="KW-0378">Hydrolase</keyword>
<keyword evidence="8" id="KW-0862">Zinc</keyword>
<feature type="domain" description="Calcineurin-like phosphoesterase" evidence="10">
    <location>
        <begin position="70"/>
        <end position="335"/>
    </location>
</feature>
<dbReference type="PANTHER" id="PTHR10340:SF57">
    <property type="entry name" value="METALLOPHOS DOMAIN-CONTAINING PROTEIN"/>
    <property type="match status" value="1"/>
</dbReference>